<name>A0A4R2NKG6_9BACL</name>
<evidence type="ECO:0000256" key="1">
    <source>
        <dbReference type="SAM" id="MobiDB-lite"/>
    </source>
</evidence>
<feature type="compositionally biased region" description="Basic and acidic residues" evidence="1">
    <location>
        <begin position="91"/>
        <end position="104"/>
    </location>
</feature>
<gene>
    <name evidence="2" type="ORF">EV207_13838</name>
</gene>
<sequence length="197" mass="22518">MYNDPRNFMNGMPPMFNHPNHPFQKDPGPFLTENMPQHIPYNVLNTLPFKPGVNISRSQAQNPHPYPFQEEYKKMADQQPQQFQSYPFNGDKVKDNEAKNEQSQKQKNKKKKKKSKPKAMISFDKLSAGSLAASSGIFNGKNIQFGWSAHSKTNNGFGTLSGNHNNFHDNYNIVFDNDQIDTPIDDRDVMWSPIPTS</sequence>
<dbReference type="RefSeq" id="WP_132747647.1">
    <property type="nucleotide sequence ID" value="NZ_SLXK01000038.1"/>
</dbReference>
<feature type="compositionally biased region" description="Polar residues" evidence="1">
    <location>
        <begin position="78"/>
        <end position="87"/>
    </location>
</feature>
<dbReference type="AlphaFoldDB" id="A0A4R2NKG6"/>
<protein>
    <submittedName>
        <fullName evidence="2">Uncharacterized protein</fullName>
    </submittedName>
</protein>
<evidence type="ECO:0000313" key="2">
    <source>
        <dbReference type="EMBL" id="TCP21951.1"/>
    </source>
</evidence>
<proteinExistence type="predicted"/>
<comment type="caution">
    <text evidence="2">The sequence shown here is derived from an EMBL/GenBank/DDBJ whole genome shotgun (WGS) entry which is preliminary data.</text>
</comment>
<evidence type="ECO:0000313" key="3">
    <source>
        <dbReference type="Proteomes" id="UP000295416"/>
    </source>
</evidence>
<feature type="compositionally biased region" description="Basic residues" evidence="1">
    <location>
        <begin position="106"/>
        <end position="117"/>
    </location>
</feature>
<dbReference type="Proteomes" id="UP000295416">
    <property type="component" value="Unassembled WGS sequence"/>
</dbReference>
<dbReference type="EMBL" id="SLXK01000038">
    <property type="protein sequence ID" value="TCP21951.1"/>
    <property type="molecule type" value="Genomic_DNA"/>
</dbReference>
<accession>A0A4R2NKG6</accession>
<feature type="region of interest" description="Disordered" evidence="1">
    <location>
        <begin position="74"/>
        <end position="120"/>
    </location>
</feature>
<keyword evidence="3" id="KW-1185">Reference proteome</keyword>
<reference evidence="2 3" key="1">
    <citation type="submission" date="2019-03" db="EMBL/GenBank/DDBJ databases">
        <title>Genomic Encyclopedia of Type Strains, Phase IV (KMG-IV): sequencing the most valuable type-strain genomes for metagenomic binning, comparative biology and taxonomic classification.</title>
        <authorList>
            <person name="Goeker M."/>
        </authorList>
    </citation>
    <scope>NUCLEOTIDE SEQUENCE [LARGE SCALE GENOMIC DNA]</scope>
    <source>
        <strain evidence="2 3">DSM 19377</strain>
    </source>
</reference>
<organism evidence="2 3">
    <name type="scientific">Scopulibacillus darangshiensis</name>
    <dbReference type="NCBI Taxonomy" id="442528"/>
    <lineage>
        <taxon>Bacteria</taxon>
        <taxon>Bacillati</taxon>
        <taxon>Bacillota</taxon>
        <taxon>Bacilli</taxon>
        <taxon>Bacillales</taxon>
        <taxon>Sporolactobacillaceae</taxon>
        <taxon>Scopulibacillus</taxon>
    </lineage>
</organism>
<dbReference type="OrthoDB" id="2928548at2"/>